<evidence type="ECO:0000256" key="1">
    <source>
        <dbReference type="SAM" id="MobiDB-lite"/>
    </source>
</evidence>
<protein>
    <recommendedName>
        <fullName evidence="5">Reverse transcriptase domain-containing protein</fullName>
    </recommendedName>
</protein>
<proteinExistence type="predicted"/>
<feature type="compositionally biased region" description="Acidic residues" evidence="1">
    <location>
        <begin position="77"/>
        <end position="108"/>
    </location>
</feature>
<dbReference type="EMBL" id="BKCJ010010905">
    <property type="protein sequence ID" value="GEU93671.1"/>
    <property type="molecule type" value="Genomic_DNA"/>
</dbReference>
<reference evidence="4" key="1">
    <citation type="journal article" date="2019" name="Sci. Rep.">
        <title>Draft genome of Tanacetum cinerariifolium, the natural source of mosquito coil.</title>
        <authorList>
            <person name="Yamashiro T."/>
            <person name="Shiraishi A."/>
            <person name="Satake H."/>
            <person name="Nakayama K."/>
        </authorList>
    </citation>
    <scope>NUCLEOTIDE SEQUENCE</scope>
</reference>
<name>A0A6L2P5F6_TANCI</name>
<evidence type="ECO:0000259" key="2">
    <source>
        <dbReference type="Pfam" id="PF00078"/>
    </source>
</evidence>
<dbReference type="InterPro" id="IPR005162">
    <property type="entry name" value="Retrotrans_gag_dom"/>
</dbReference>
<feature type="compositionally biased region" description="Acidic residues" evidence="1">
    <location>
        <begin position="115"/>
        <end position="146"/>
    </location>
</feature>
<dbReference type="Pfam" id="PF03732">
    <property type="entry name" value="Retrotrans_gag"/>
    <property type="match status" value="1"/>
</dbReference>
<dbReference type="InterPro" id="IPR021109">
    <property type="entry name" value="Peptidase_aspartic_dom_sf"/>
</dbReference>
<feature type="region of interest" description="Disordered" evidence="1">
    <location>
        <begin position="48"/>
        <end position="154"/>
    </location>
</feature>
<dbReference type="SUPFAM" id="SSF56672">
    <property type="entry name" value="DNA/RNA polymerases"/>
    <property type="match status" value="1"/>
</dbReference>
<dbReference type="InterPro" id="IPR053134">
    <property type="entry name" value="RNA-dir_DNA_polymerase"/>
</dbReference>
<organism evidence="4">
    <name type="scientific">Tanacetum cinerariifolium</name>
    <name type="common">Dalmatian daisy</name>
    <name type="synonym">Chrysanthemum cinerariifolium</name>
    <dbReference type="NCBI Taxonomy" id="118510"/>
    <lineage>
        <taxon>Eukaryota</taxon>
        <taxon>Viridiplantae</taxon>
        <taxon>Streptophyta</taxon>
        <taxon>Embryophyta</taxon>
        <taxon>Tracheophyta</taxon>
        <taxon>Spermatophyta</taxon>
        <taxon>Magnoliopsida</taxon>
        <taxon>eudicotyledons</taxon>
        <taxon>Gunneridae</taxon>
        <taxon>Pentapetalae</taxon>
        <taxon>asterids</taxon>
        <taxon>campanulids</taxon>
        <taxon>Asterales</taxon>
        <taxon>Asteraceae</taxon>
        <taxon>Asteroideae</taxon>
        <taxon>Anthemideae</taxon>
        <taxon>Anthemidinae</taxon>
        <taxon>Tanacetum</taxon>
    </lineage>
</organism>
<dbReference type="PANTHER" id="PTHR24559">
    <property type="entry name" value="TRANSPOSON TY3-I GAG-POL POLYPROTEIN"/>
    <property type="match status" value="1"/>
</dbReference>
<comment type="caution">
    <text evidence="4">The sequence shown here is derived from an EMBL/GenBank/DDBJ whole genome shotgun (WGS) entry which is preliminary data.</text>
</comment>
<dbReference type="Gene3D" id="2.40.70.10">
    <property type="entry name" value="Acid Proteases"/>
    <property type="match status" value="1"/>
</dbReference>
<evidence type="ECO:0000259" key="3">
    <source>
        <dbReference type="Pfam" id="PF03732"/>
    </source>
</evidence>
<feature type="region of interest" description="Disordered" evidence="1">
    <location>
        <begin position="1"/>
        <end position="25"/>
    </location>
</feature>
<dbReference type="Pfam" id="PF00078">
    <property type="entry name" value="RVT_1"/>
    <property type="match status" value="1"/>
</dbReference>
<dbReference type="Gene3D" id="3.10.10.10">
    <property type="entry name" value="HIV Type 1 Reverse Transcriptase, subunit A, domain 1"/>
    <property type="match status" value="2"/>
</dbReference>
<dbReference type="Pfam" id="PF08284">
    <property type="entry name" value="RVP_2"/>
    <property type="match status" value="1"/>
</dbReference>
<sequence length="1048" mass="118908">MKDSGQSTVSYTSISSPERSWDIPDVDPYEEAALLAIEQYPEYLELPADDIVAEDQPHADDAVPTALSPGYIADLDPKEDPEEEPEEDLEEEEHVDNADEPEEGDPEEKDPKEEDHEEEESDDNAASEVEPLEGSDDTEPSEEDETTVTAPPSRLCGARIYVHPQTPMPPLSEARVAELLAMPTPPTSPLTLMSYPLPQIPSPPLPVPSPPPMPSSPLPPPIPVETHDPEQDVLAALLMLPSTTRRTEVLEADMSPRKRLCFASPTTGFEVGESSAAPAARPPKDLYGFVNTTEAEASMTYRYARTLHDTERRMMTAVVLVNLRVSYEAQPCQRDGEELHSQLRDAQRDHAGIKAESAHNRSLVARIETIVTRITEMEDQFQDTRDRAVSHVMLTQSIKFYRKIMPVTRQGTSNNMTPEASRAMVDQTMQRNSTNSDGSHSSGGGPTRPVQSIRACSYSDFMKCQPLNFRRTKGVVGLSHWYEKMESVFHINCCAIENQVKFATCTMLDVALTWWNGHIRTLGHDDAYAMTWETFKKKITEKYYPRGEIKKHEIELWNLRVKGNDVGSYTQHFQELALICTKFVSNEKEKVDKRVDDASRNNHGQQQQPNKRQNVARAYTAGPSEKKAYTGNQPLCTKCNYHHNGKCTPSCNNCKKYGHATHEFQVNVNNNNKKKKNNGNGGARGKAYVLGRRDTNPKSNTITGVNTILRGCTLDFLNHPFNIDLMPVPLGSFDVIIGTYWLKEYHAVIVCDEKIVSVSFGNETLIFHGKRDDQEAEDKSEEKRLEDVPIVREFSEVFLPGIPPTRQVEFQIYLVPGAALVARAPYRLAPSEIKELADQLQELSEKGFIKPSSSPWGDPILFVKKKDGSFRMCINYCYHQLRVRKEDIPKTMFRTRYGHYKFYVMPFGLTNGPKIIMDLMNRVCKPYLDKFVIVFVNDILIYSKNKKEHEEHLKFILELLKKEELYAKISKCEFWIPKVHFLRHVIDSKGIHVDPTKIKSIKDWASLKTPIEIRQFLGLATYYRIFIKGFSKIAKSMTKLTQKNVKFD</sequence>
<dbReference type="InterPro" id="IPR043128">
    <property type="entry name" value="Rev_trsase/Diguanyl_cyclase"/>
</dbReference>
<dbReference type="AlphaFoldDB" id="A0A6L2P5F6"/>
<evidence type="ECO:0008006" key="5">
    <source>
        <dbReference type="Google" id="ProtNLM"/>
    </source>
</evidence>
<dbReference type="Gene3D" id="3.30.70.270">
    <property type="match status" value="2"/>
</dbReference>
<feature type="compositionally biased region" description="Polar residues" evidence="1">
    <location>
        <begin position="601"/>
        <end position="613"/>
    </location>
</feature>
<feature type="compositionally biased region" description="Polar residues" evidence="1">
    <location>
        <begin position="1"/>
        <end position="18"/>
    </location>
</feature>
<feature type="domain" description="Reverse transcriptase" evidence="2">
    <location>
        <begin position="874"/>
        <end position="982"/>
    </location>
</feature>
<feature type="domain" description="Retrotransposon gag" evidence="3">
    <location>
        <begin position="501"/>
        <end position="593"/>
    </location>
</feature>
<gene>
    <name evidence="4" type="ORF">Tci_065649</name>
</gene>
<evidence type="ECO:0000313" key="4">
    <source>
        <dbReference type="EMBL" id="GEU93671.1"/>
    </source>
</evidence>
<dbReference type="InterPro" id="IPR000477">
    <property type="entry name" value="RT_dom"/>
</dbReference>
<dbReference type="PANTHER" id="PTHR24559:SF427">
    <property type="entry name" value="RNA-DIRECTED DNA POLYMERASE"/>
    <property type="match status" value="1"/>
</dbReference>
<feature type="region of interest" description="Disordered" evidence="1">
    <location>
        <begin position="591"/>
        <end position="616"/>
    </location>
</feature>
<dbReference type="InterPro" id="IPR043502">
    <property type="entry name" value="DNA/RNA_pol_sf"/>
</dbReference>
<dbReference type="CDD" id="cd01647">
    <property type="entry name" value="RT_LTR"/>
    <property type="match status" value="1"/>
</dbReference>
<feature type="compositionally biased region" description="Basic and acidic residues" evidence="1">
    <location>
        <begin position="591"/>
        <end position="600"/>
    </location>
</feature>
<accession>A0A6L2P5F6</accession>